<evidence type="ECO:0000256" key="1">
    <source>
        <dbReference type="SAM" id="MobiDB-lite"/>
    </source>
</evidence>
<dbReference type="AlphaFoldDB" id="A0A9Q3W837"/>
<accession>A0A9Q3W837</accession>
<comment type="caution">
    <text evidence="2">The sequence shown here is derived from an EMBL/GenBank/DDBJ whole genome shotgun (WGS) entry which is preliminary data.</text>
</comment>
<name>A0A9Q3W837_9GAMM</name>
<gene>
    <name evidence="2" type="ORF">LZG35_16665</name>
</gene>
<evidence type="ECO:0000313" key="2">
    <source>
        <dbReference type="EMBL" id="MCE7510274.1"/>
    </source>
</evidence>
<feature type="compositionally biased region" description="Basic and acidic residues" evidence="1">
    <location>
        <begin position="1"/>
        <end position="12"/>
    </location>
</feature>
<feature type="region of interest" description="Disordered" evidence="1">
    <location>
        <begin position="1"/>
        <end position="27"/>
    </location>
</feature>
<reference evidence="2" key="1">
    <citation type="submission" date="2022-01" db="EMBL/GenBank/DDBJ databases">
        <authorList>
            <person name="Karlyshev A.V."/>
            <person name="Jaspars M."/>
        </authorList>
    </citation>
    <scope>NUCLEOTIDE SEQUENCE</scope>
    <source>
        <strain evidence="2">AGSA3-2</strain>
    </source>
</reference>
<proteinExistence type="predicted"/>
<dbReference type="EMBL" id="JAJVKT010000022">
    <property type="protein sequence ID" value="MCE7510274.1"/>
    <property type="molecule type" value="Genomic_DNA"/>
</dbReference>
<evidence type="ECO:0000313" key="3">
    <source>
        <dbReference type="Proteomes" id="UP001107961"/>
    </source>
</evidence>
<keyword evidence="3" id="KW-1185">Reference proteome</keyword>
<organism evidence="2 3">
    <name type="scientific">Alloalcanivorax xenomutans</name>
    <dbReference type="NCBI Taxonomy" id="1094342"/>
    <lineage>
        <taxon>Bacteria</taxon>
        <taxon>Pseudomonadati</taxon>
        <taxon>Pseudomonadota</taxon>
        <taxon>Gammaproteobacteria</taxon>
        <taxon>Oceanospirillales</taxon>
        <taxon>Alcanivoracaceae</taxon>
        <taxon>Alloalcanivorax</taxon>
    </lineage>
</organism>
<sequence length="235" mass="26277">MSDQNGNHEVRPGRQRGRKPVSLTHATQGVLSTQDAVWQVVRGFEGEFAHRDVCRAAQAVMRTGVNDDTVRSYLRRLEKGGYLDSRDQKTSVSGRRLKGAATQRLYRLIKDTGIDTPRLTRDGQPVTQGQGQEAMWQTLRILGECTARELAQTANTGRVAVSVPDARHYLKNLYACGYLVMTERNNGSHSLARYRLLPSRNTGPKAPQVRRIKAVFDANTGETHVPRRHVTGEDE</sequence>
<protein>
    <submittedName>
        <fullName evidence="2">Uncharacterized protein</fullName>
    </submittedName>
</protein>
<dbReference type="RefSeq" id="WP_233926063.1">
    <property type="nucleotide sequence ID" value="NZ_JAJVKT010000022.1"/>
</dbReference>
<dbReference type="Proteomes" id="UP001107961">
    <property type="component" value="Unassembled WGS sequence"/>
</dbReference>